<gene>
    <name evidence="2" type="ORF">J2S66_001584</name>
</gene>
<name>A0ABU1PRD8_9PSEU</name>
<keyword evidence="3" id="KW-1185">Reference proteome</keyword>
<evidence type="ECO:0000313" key="3">
    <source>
        <dbReference type="Proteomes" id="UP001268819"/>
    </source>
</evidence>
<sequence length="133" mass="14168">MTKAQKIAAAWSGLPAADLSDEVKHLVQTRDAGARAIWAAVREDAVLAARVRGSLAGLKAEYRGHRDESMWLLWVNQVQQQLAVPATAPAAVPARDEARDDDEPTAEISLPAPAAPRQAVAAPALLFQEPLSS</sequence>
<proteinExistence type="predicted"/>
<evidence type="ECO:0000313" key="2">
    <source>
        <dbReference type="EMBL" id="MDR6593200.1"/>
    </source>
</evidence>
<dbReference type="Proteomes" id="UP001268819">
    <property type="component" value="Unassembled WGS sequence"/>
</dbReference>
<dbReference type="EMBL" id="JAVDSG010000001">
    <property type="protein sequence ID" value="MDR6593200.1"/>
    <property type="molecule type" value="Genomic_DNA"/>
</dbReference>
<reference evidence="2 3" key="1">
    <citation type="submission" date="2023-07" db="EMBL/GenBank/DDBJ databases">
        <title>Sequencing the genomes of 1000 actinobacteria strains.</title>
        <authorList>
            <person name="Klenk H.-P."/>
        </authorList>
    </citation>
    <scope>NUCLEOTIDE SEQUENCE [LARGE SCALE GENOMIC DNA]</scope>
    <source>
        <strain evidence="2 3">DSM 43749</strain>
    </source>
</reference>
<evidence type="ECO:0000256" key="1">
    <source>
        <dbReference type="SAM" id="MobiDB-lite"/>
    </source>
</evidence>
<dbReference type="RefSeq" id="WP_310305667.1">
    <property type="nucleotide sequence ID" value="NZ_BAAAXB010000001.1"/>
</dbReference>
<feature type="region of interest" description="Disordered" evidence="1">
    <location>
        <begin position="87"/>
        <end position="115"/>
    </location>
</feature>
<protein>
    <submittedName>
        <fullName evidence="2">Uncharacterized protein</fullName>
    </submittedName>
</protein>
<comment type="caution">
    <text evidence="2">The sequence shown here is derived from an EMBL/GenBank/DDBJ whole genome shotgun (WGS) entry which is preliminary data.</text>
</comment>
<accession>A0ABU1PRD8</accession>
<organism evidence="2 3">
    <name type="scientific">Saccharothrix longispora</name>
    <dbReference type="NCBI Taxonomy" id="33920"/>
    <lineage>
        <taxon>Bacteria</taxon>
        <taxon>Bacillati</taxon>
        <taxon>Actinomycetota</taxon>
        <taxon>Actinomycetes</taxon>
        <taxon>Pseudonocardiales</taxon>
        <taxon>Pseudonocardiaceae</taxon>
        <taxon>Saccharothrix</taxon>
    </lineage>
</organism>